<protein>
    <submittedName>
        <fullName evidence="5">Uncharacterized protein</fullName>
    </submittedName>
</protein>
<reference evidence="6" key="1">
    <citation type="submission" date="2012-03" db="EMBL/GenBank/DDBJ databases">
        <title>Complete sequence of plasmid 1 of Deinococcus peraridilitoris DSM 19664.</title>
        <authorList>
            <person name="Lucas S."/>
            <person name="Copeland A."/>
            <person name="Lapidus A."/>
            <person name="Glavina del Rio T."/>
            <person name="Dalin E."/>
            <person name="Tice H."/>
            <person name="Bruce D."/>
            <person name="Goodwin L."/>
            <person name="Pitluck S."/>
            <person name="Peters L."/>
            <person name="Mikhailova N."/>
            <person name="Lu M."/>
            <person name="Kyrpides N."/>
            <person name="Mavromatis K."/>
            <person name="Ivanova N."/>
            <person name="Brettin T."/>
            <person name="Detter J.C."/>
            <person name="Han C."/>
            <person name="Larimer F."/>
            <person name="Land M."/>
            <person name="Hauser L."/>
            <person name="Markowitz V."/>
            <person name="Cheng J.-F."/>
            <person name="Hugenholtz P."/>
            <person name="Woyke T."/>
            <person name="Wu D."/>
            <person name="Pukall R."/>
            <person name="Steenblock K."/>
            <person name="Brambilla E."/>
            <person name="Klenk H.-P."/>
            <person name="Eisen J.A."/>
        </authorList>
    </citation>
    <scope>NUCLEOTIDE SEQUENCE [LARGE SCALE GENOMIC DNA]</scope>
    <source>
        <strain evidence="6">DSM 19664 / LMG 22246 / CIP 109416 / KR-200</strain>
        <plasmid evidence="6">Plasmid pDEIPE01</plasmid>
    </source>
</reference>
<feature type="domain" description="Glucose/Sorbosone dehydrogenase" evidence="3">
    <location>
        <begin position="282"/>
        <end position="349"/>
    </location>
</feature>
<dbReference type="PATRIC" id="fig|937777.3.peg.4393"/>
<dbReference type="InterPro" id="IPR055557">
    <property type="entry name" value="DUF7133"/>
</dbReference>
<evidence type="ECO:0000256" key="2">
    <source>
        <dbReference type="SAM" id="SignalP"/>
    </source>
</evidence>
<dbReference type="Pfam" id="PF23500">
    <property type="entry name" value="DUF7133"/>
    <property type="match status" value="1"/>
</dbReference>
<dbReference type="HOGENOM" id="CLU_030947_0_0_0"/>
<dbReference type="InterPro" id="IPR011041">
    <property type="entry name" value="Quinoprot_gluc/sorb_DH_b-prop"/>
</dbReference>
<sequence>MMNKRSRNALVVTLTLATALIAQTALSGGTEGPSAKQQSNQQQQTSTAQGVFVLPDGYKIEKVVDGLTYPTALTWDDQGKMYVAEAGGGFLEQLSASRIMLIENGKARQVVNLTDQTLHGSGTNRGVHNPVVGLVWHDGAFYFTHRDPKDLTGAVSRVTKDGKMERLLSGFIDSQTEHQLDDIKMGPDGKMYLLSGPAANAAVVGPDEKPYLIRSPKAHTTPCKDIVLKGLDFQSEDFRTEQKGDMVRTGAYVPFGTETTPGQVIKGRTKCGGAILTFDPKDPEGTLEVYAWGTRNLIGIAWDDQGNAYAAENGYDVRGSRPVNDQYDATYRIKKGAWYGWPDFSAAKEPVSLPKFAPPKEHLAEVFVNGKSQGKMVGTVIDHQASGLTPPDPALVAGLHPVNSSPSMLDVAPASWGDWAGHIFVAEWGDLAPPTNPLRKQPVGSRIVRIDPKTGQKQVMPFIHNRRPGPASTQGAKGMGLERPFDVKFGPDGAMYIVDYGQVITDMERAKRGLPPHEPQAGTGIIWKVTKSK</sequence>
<dbReference type="RefSeq" id="WP_015231603.1">
    <property type="nucleotide sequence ID" value="NC_019789.1"/>
</dbReference>
<dbReference type="Gene3D" id="2.120.10.30">
    <property type="entry name" value="TolB, C-terminal domain"/>
    <property type="match status" value="1"/>
</dbReference>
<dbReference type="Pfam" id="PF07995">
    <property type="entry name" value="GSDH"/>
    <property type="match status" value="1"/>
</dbReference>
<accession>L0A767</accession>
<keyword evidence="6" id="KW-1185">Reference proteome</keyword>
<dbReference type="SUPFAM" id="SSF50952">
    <property type="entry name" value="Soluble quinoprotein glucose dehydrogenase"/>
    <property type="match status" value="1"/>
</dbReference>
<gene>
    <name evidence="5" type="ordered locus">Deipe_4363</name>
</gene>
<feature type="domain" description="DUF7133" evidence="4">
    <location>
        <begin position="50"/>
        <end position="202"/>
    </location>
</feature>
<dbReference type="PANTHER" id="PTHR33546">
    <property type="entry name" value="LARGE, MULTIFUNCTIONAL SECRETED PROTEIN-RELATED"/>
    <property type="match status" value="1"/>
</dbReference>
<dbReference type="Proteomes" id="UP000010467">
    <property type="component" value="Plasmid pDEIPE01"/>
</dbReference>
<proteinExistence type="predicted"/>
<dbReference type="InterPro" id="IPR012938">
    <property type="entry name" value="Glc/Sorbosone_DH"/>
</dbReference>
<organism evidence="5 6">
    <name type="scientific">Deinococcus peraridilitoris (strain DSM 19664 / LMG 22246 / CIP 109416 / KR-200)</name>
    <dbReference type="NCBI Taxonomy" id="937777"/>
    <lineage>
        <taxon>Bacteria</taxon>
        <taxon>Thermotogati</taxon>
        <taxon>Deinococcota</taxon>
        <taxon>Deinococci</taxon>
        <taxon>Deinococcales</taxon>
        <taxon>Deinococcaceae</taxon>
        <taxon>Deinococcus</taxon>
    </lineage>
</organism>
<dbReference type="KEGG" id="dpd:Deipe_4363"/>
<name>L0A767_DEIPD</name>
<evidence type="ECO:0000256" key="1">
    <source>
        <dbReference type="SAM" id="MobiDB-lite"/>
    </source>
</evidence>
<evidence type="ECO:0000259" key="4">
    <source>
        <dbReference type="Pfam" id="PF23500"/>
    </source>
</evidence>
<feature type="compositionally biased region" description="Low complexity" evidence="1">
    <location>
        <begin position="37"/>
        <end position="47"/>
    </location>
</feature>
<feature type="region of interest" description="Disordered" evidence="1">
    <location>
        <begin position="27"/>
        <end position="47"/>
    </location>
</feature>
<feature type="chain" id="PRO_5003939631" evidence="2">
    <location>
        <begin position="25"/>
        <end position="533"/>
    </location>
</feature>
<keyword evidence="5" id="KW-0614">Plasmid</keyword>
<evidence type="ECO:0000259" key="3">
    <source>
        <dbReference type="Pfam" id="PF07995"/>
    </source>
</evidence>
<dbReference type="InterPro" id="IPR011042">
    <property type="entry name" value="6-blade_b-propeller_TolB-like"/>
</dbReference>
<keyword evidence="2" id="KW-0732">Signal</keyword>
<dbReference type="EMBL" id="CP003383">
    <property type="protein sequence ID" value="AFZ69703.1"/>
    <property type="molecule type" value="Genomic_DNA"/>
</dbReference>
<geneLocation type="plasmid" evidence="5 6">
    <name>pDEIPE01</name>
</geneLocation>
<evidence type="ECO:0000313" key="6">
    <source>
        <dbReference type="Proteomes" id="UP000010467"/>
    </source>
</evidence>
<evidence type="ECO:0000313" key="5">
    <source>
        <dbReference type="EMBL" id="AFZ69703.1"/>
    </source>
</evidence>
<dbReference type="AlphaFoldDB" id="L0A767"/>
<feature type="signal peptide" evidence="2">
    <location>
        <begin position="1"/>
        <end position="24"/>
    </location>
</feature>
<dbReference type="PANTHER" id="PTHR33546:SF1">
    <property type="entry name" value="LARGE, MULTIFUNCTIONAL SECRETED PROTEIN"/>
    <property type="match status" value="1"/>
</dbReference>